<reference evidence="7" key="1">
    <citation type="journal article" date="2020" name="mSystems">
        <title>Genome- and Community-Level Interaction Insights into Carbon Utilization and Element Cycling Functions of Hydrothermarchaeota in Hydrothermal Sediment.</title>
        <authorList>
            <person name="Zhou Z."/>
            <person name="Liu Y."/>
            <person name="Xu W."/>
            <person name="Pan J."/>
            <person name="Luo Z.H."/>
            <person name="Li M."/>
        </authorList>
    </citation>
    <scope>NUCLEOTIDE SEQUENCE [LARGE SCALE GENOMIC DNA]</scope>
    <source>
        <strain evidence="7">SpSt-769</strain>
    </source>
</reference>
<evidence type="ECO:0000256" key="5">
    <source>
        <dbReference type="ARBA" id="ARBA00023458"/>
    </source>
</evidence>
<dbReference type="GO" id="GO:0005524">
    <property type="term" value="F:ATP binding"/>
    <property type="evidence" value="ECO:0007669"/>
    <property type="project" value="UniProtKB-KW"/>
</dbReference>
<evidence type="ECO:0000256" key="1">
    <source>
        <dbReference type="ARBA" id="ARBA00022490"/>
    </source>
</evidence>
<feature type="binding site" evidence="6">
    <location>
        <begin position="214"/>
        <end position="217"/>
    </location>
    <ligand>
        <name>ATP</name>
        <dbReference type="ChEBI" id="CHEBI:30616"/>
    </ligand>
</feature>
<dbReference type="GO" id="GO:0005737">
    <property type="term" value="C:cytoplasm"/>
    <property type="evidence" value="ECO:0007669"/>
    <property type="project" value="UniProtKB-SubCell"/>
</dbReference>
<dbReference type="EMBL" id="DTGT01000258">
    <property type="protein sequence ID" value="HGH61282.1"/>
    <property type="molecule type" value="Genomic_DNA"/>
</dbReference>
<organism evidence="7">
    <name type="scientific">Desulfomonile tiedjei</name>
    <dbReference type="NCBI Taxonomy" id="2358"/>
    <lineage>
        <taxon>Bacteria</taxon>
        <taxon>Pseudomonadati</taxon>
        <taxon>Thermodesulfobacteriota</taxon>
        <taxon>Desulfomonilia</taxon>
        <taxon>Desulfomonilales</taxon>
        <taxon>Desulfomonilaceae</taxon>
        <taxon>Desulfomonile</taxon>
    </lineage>
</organism>
<feature type="binding site" evidence="6">
    <location>
        <begin position="20"/>
        <end position="22"/>
    </location>
    <ligand>
        <name>ATP</name>
        <dbReference type="ChEBI" id="CHEBI:30616"/>
    </ligand>
</feature>
<dbReference type="PANTHER" id="PTHR42749">
    <property type="entry name" value="CELL SHAPE-DETERMINING PROTEIN MREB"/>
    <property type="match status" value="1"/>
</dbReference>
<protein>
    <recommendedName>
        <fullName evidence="6">Cell shape-determining protein MreB</fullName>
    </recommendedName>
</protein>
<evidence type="ECO:0000256" key="2">
    <source>
        <dbReference type="ARBA" id="ARBA00022741"/>
    </source>
</evidence>
<sequence length="343" mass="37147">MIFNLLASRISKDIAIDLGTANTLVFVRGKGIVLNEPSVVAIRKKGRRSSEVWIGEDAKKMLGKVPESIEVFRPLREGVIANFEMASLMIRHFIHKVHKRKTFVRPRVIISVPSGVTPVERRAVRDATLNAGAHEVFIVEEAMAAAMGAGLPVTEPMSNMIVDIGGGTTELAIISLTGVVYSNSIKVAGDKLDADIHNFVRRNYSMLIGLSTAEQIKMLVGRAYLDDDIAEVDVKGRDLMDGIPKTITLNSNEVTLAIMESVNTIVESIKSALEQCPPELAADIIDTGIVLTGGGALLKNLDVRVRREIGVPVIVPDDPLSTVALGAGMMLDDIDLLREITYT</sequence>
<evidence type="ECO:0000256" key="3">
    <source>
        <dbReference type="ARBA" id="ARBA00022840"/>
    </source>
</evidence>
<comment type="caution">
    <text evidence="7">The sequence shown here is derived from an EMBL/GenBank/DDBJ whole genome shotgun (WGS) entry which is preliminary data.</text>
</comment>
<dbReference type="InterPro" id="IPR043129">
    <property type="entry name" value="ATPase_NBD"/>
</dbReference>
<dbReference type="PRINTS" id="PR01652">
    <property type="entry name" value="SHAPEPROTEIN"/>
</dbReference>
<evidence type="ECO:0000313" key="7">
    <source>
        <dbReference type="EMBL" id="HGH61282.1"/>
    </source>
</evidence>
<keyword evidence="3 6" id="KW-0067">ATP-binding</keyword>
<dbReference type="GO" id="GO:0000902">
    <property type="term" value="P:cell morphogenesis"/>
    <property type="evidence" value="ECO:0007669"/>
    <property type="project" value="InterPro"/>
</dbReference>
<dbReference type="InterPro" id="IPR056546">
    <property type="entry name" value="MreB_MamK-like"/>
</dbReference>
<dbReference type="InterPro" id="IPR004753">
    <property type="entry name" value="MreB"/>
</dbReference>
<dbReference type="SUPFAM" id="SSF53067">
    <property type="entry name" value="Actin-like ATPase domain"/>
    <property type="match status" value="2"/>
</dbReference>
<accession>A0A7C4ASF8</accession>
<name>A0A7C4ASF8_9BACT</name>
<dbReference type="Gene3D" id="3.30.420.40">
    <property type="match status" value="3"/>
</dbReference>
<feature type="binding site" evidence="6">
    <location>
        <begin position="166"/>
        <end position="168"/>
    </location>
    <ligand>
        <name>ATP</name>
        <dbReference type="ChEBI" id="CHEBI:30616"/>
    </ligand>
</feature>
<evidence type="ECO:0000256" key="4">
    <source>
        <dbReference type="ARBA" id="ARBA00022960"/>
    </source>
</evidence>
<evidence type="ECO:0000256" key="6">
    <source>
        <dbReference type="HAMAP-Rule" id="MF_02207"/>
    </source>
</evidence>
<dbReference type="PANTHER" id="PTHR42749:SF1">
    <property type="entry name" value="CELL SHAPE-DETERMINING PROTEIN MREB"/>
    <property type="match status" value="1"/>
</dbReference>
<keyword evidence="2 6" id="KW-0547">Nucleotide-binding</keyword>
<comment type="subunit">
    <text evidence="6">Forms polymers.</text>
</comment>
<feature type="binding site" evidence="6">
    <location>
        <begin position="294"/>
        <end position="297"/>
    </location>
    <ligand>
        <name>ATP</name>
        <dbReference type="ChEBI" id="CHEBI:30616"/>
    </ligand>
</feature>
<dbReference type="AlphaFoldDB" id="A0A7C4ASF8"/>
<dbReference type="NCBIfam" id="TIGR00904">
    <property type="entry name" value="mreB"/>
    <property type="match status" value="1"/>
</dbReference>
<comment type="function">
    <text evidence="6">Forms membrane-associated dynamic filaments that are essential for cell shape determination. Acts by regulating cell wall synthesis and cell elongation, and thus cell shape. A feedback loop between cell geometry and MreB localization may maintain elongated cell shape by targeting cell wall growth to regions of negative cell wall curvature.</text>
</comment>
<comment type="similarity">
    <text evidence="5 6">Belongs to the FtsA/MreB family.</text>
</comment>
<dbReference type="GO" id="GO:0008360">
    <property type="term" value="P:regulation of cell shape"/>
    <property type="evidence" value="ECO:0007669"/>
    <property type="project" value="UniProtKB-UniRule"/>
</dbReference>
<dbReference type="NCBIfam" id="NF010539">
    <property type="entry name" value="PRK13927.1"/>
    <property type="match status" value="1"/>
</dbReference>
<dbReference type="Pfam" id="PF06723">
    <property type="entry name" value="MreB_Mbl"/>
    <property type="match status" value="1"/>
</dbReference>
<gene>
    <name evidence="6" type="primary">mreB</name>
    <name evidence="7" type="ORF">ENV54_08300</name>
</gene>
<proteinExistence type="inferred from homology"/>
<keyword evidence="1 6" id="KW-0963">Cytoplasm</keyword>
<keyword evidence="4 6" id="KW-0133">Cell shape</keyword>
<dbReference type="HAMAP" id="MF_02207">
    <property type="entry name" value="MreB"/>
    <property type="match status" value="1"/>
</dbReference>
<comment type="subcellular location">
    <subcellularLocation>
        <location evidence="6">Cytoplasm</location>
    </subcellularLocation>
    <text evidence="6">Membrane-associated.</text>
</comment>
<dbReference type="CDD" id="cd10225">
    <property type="entry name" value="ASKHA_NBD_MreB-like"/>
    <property type="match status" value="1"/>
</dbReference>